<dbReference type="GO" id="GO:0008173">
    <property type="term" value="F:RNA methyltransferase activity"/>
    <property type="evidence" value="ECO:0007669"/>
    <property type="project" value="InterPro"/>
</dbReference>
<evidence type="ECO:0000259" key="3">
    <source>
        <dbReference type="SMART" id="SM00967"/>
    </source>
</evidence>
<dbReference type="Proteomes" id="UP000262142">
    <property type="component" value="Unassembled WGS sequence"/>
</dbReference>
<dbReference type="InterPro" id="IPR029064">
    <property type="entry name" value="Ribosomal_eL30-like_sf"/>
</dbReference>
<dbReference type="EMBL" id="UNSC01000007">
    <property type="protein sequence ID" value="SZD74123.1"/>
    <property type="molecule type" value="Genomic_DNA"/>
</dbReference>
<evidence type="ECO:0000313" key="4">
    <source>
        <dbReference type="EMBL" id="SZD74123.1"/>
    </source>
</evidence>
<dbReference type="Gene3D" id="3.30.1330.30">
    <property type="match status" value="1"/>
</dbReference>
<dbReference type="GO" id="GO:0005829">
    <property type="term" value="C:cytosol"/>
    <property type="evidence" value="ECO:0007669"/>
    <property type="project" value="TreeGrafter"/>
</dbReference>
<feature type="domain" description="RNA 2-O ribose methyltransferase substrate binding" evidence="3">
    <location>
        <begin position="5"/>
        <end position="79"/>
    </location>
</feature>
<dbReference type="GO" id="GO:0003723">
    <property type="term" value="F:RNA binding"/>
    <property type="evidence" value="ECO:0007669"/>
    <property type="project" value="InterPro"/>
</dbReference>
<dbReference type="GO" id="GO:0006396">
    <property type="term" value="P:RNA processing"/>
    <property type="evidence" value="ECO:0007669"/>
    <property type="project" value="InterPro"/>
</dbReference>
<dbReference type="Gene3D" id="3.40.1280.10">
    <property type="match status" value="1"/>
</dbReference>
<dbReference type="RefSeq" id="WP_119059749.1">
    <property type="nucleotide sequence ID" value="NZ_OX579588.1"/>
</dbReference>
<dbReference type="EC" id="2.1.1.-" evidence="4"/>
<dbReference type="OrthoDB" id="9794400at2"/>
<dbReference type="PANTHER" id="PTHR46429:SF1">
    <property type="entry name" value="23S RRNA (GUANOSINE-2'-O-)-METHYLTRANSFERASE RLMB"/>
    <property type="match status" value="1"/>
</dbReference>
<dbReference type="SUPFAM" id="SSF75217">
    <property type="entry name" value="alpha/beta knot"/>
    <property type="match status" value="1"/>
</dbReference>
<dbReference type="AlphaFoldDB" id="A0A383U589"/>
<keyword evidence="1 4" id="KW-0489">Methyltransferase</keyword>
<keyword evidence="5" id="KW-1185">Reference proteome</keyword>
<dbReference type="SUPFAM" id="SSF55315">
    <property type="entry name" value="L30e-like"/>
    <property type="match status" value="1"/>
</dbReference>
<protein>
    <submittedName>
        <fullName evidence="4">TrmH family tRNA/rRNA methyltransferase</fullName>
        <ecNumber evidence="4">2.1.1.-</ecNumber>
    </submittedName>
</protein>
<dbReference type="CDD" id="cd18103">
    <property type="entry name" value="SpoU-like_RlmB"/>
    <property type="match status" value="1"/>
</dbReference>
<organism evidence="4 5">
    <name type="scientific">Candidatus Ornithobacterium hominis</name>
    <dbReference type="NCBI Taxonomy" id="2497989"/>
    <lineage>
        <taxon>Bacteria</taxon>
        <taxon>Pseudomonadati</taxon>
        <taxon>Bacteroidota</taxon>
        <taxon>Flavobacteriia</taxon>
        <taxon>Flavobacteriales</taxon>
        <taxon>Weeksellaceae</taxon>
        <taxon>Ornithobacterium</taxon>
    </lineage>
</organism>
<dbReference type="InterPro" id="IPR013123">
    <property type="entry name" value="SpoU_subst-bd"/>
</dbReference>
<evidence type="ECO:0000256" key="2">
    <source>
        <dbReference type="ARBA" id="ARBA00022679"/>
    </source>
</evidence>
<dbReference type="Pfam" id="PF08032">
    <property type="entry name" value="SpoU_sub_bind"/>
    <property type="match status" value="1"/>
</dbReference>
<dbReference type="InterPro" id="IPR029028">
    <property type="entry name" value="Alpha/beta_knot_MTases"/>
</dbReference>
<evidence type="ECO:0000256" key="1">
    <source>
        <dbReference type="ARBA" id="ARBA00022603"/>
    </source>
</evidence>
<dbReference type="SMART" id="SM00967">
    <property type="entry name" value="SpoU_sub_bind"/>
    <property type="match status" value="1"/>
</dbReference>
<dbReference type="InterPro" id="IPR004441">
    <property type="entry name" value="rRNA_MeTrfase_TrmH"/>
</dbReference>
<dbReference type="PANTHER" id="PTHR46429">
    <property type="entry name" value="23S RRNA (GUANOSINE-2'-O-)-METHYLTRANSFERASE RLMB"/>
    <property type="match status" value="1"/>
</dbReference>
<dbReference type="InterPro" id="IPR029026">
    <property type="entry name" value="tRNA_m1G_MTases_N"/>
</dbReference>
<dbReference type="InterPro" id="IPR001537">
    <property type="entry name" value="SpoU_MeTrfase"/>
</dbReference>
<evidence type="ECO:0000313" key="5">
    <source>
        <dbReference type="Proteomes" id="UP000262142"/>
    </source>
</evidence>
<dbReference type="NCBIfam" id="TIGR00186">
    <property type="entry name" value="rRNA_methyl_3"/>
    <property type="match status" value="1"/>
</dbReference>
<sequence length="245" mass="26705">MKGNKIYGINPVSEAIESGKTIDKMMVQKGLKGDSAQVLLKKARDLNIPTQYVPVQKLNRLMSGNHQGVIAFLSPIDFYSIENVLPSIYEQGKNPLFLILDRVSDVRNFGAIARTAQCCGVDAIIIPEKGAAAINEDAVKTSAGALFKIPVCRERNLAKTIEFLQLSGIQVIASSEKSEKNIYQTDLGKPLALLMGNEGEGIAPELIKKSDEVVHLPILSDMDSLNVSVACGALLYECIRQRNFT</sequence>
<name>A0A383U589_9FLAO</name>
<reference evidence="4 5" key="1">
    <citation type="submission" date="2018-09" db="EMBL/GenBank/DDBJ databases">
        <authorList>
            <consortium name="Pathogen Informatics"/>
        </authorList>
    </citation>
    <scope>NUCLEOTIDE SEQUENCE [LARGE SCALE GENOMIC DNA]</scope>
    <source>
        <strain evidence="4 5">OH-22767</strain>
    </source>
</reference>
<proteinExistence type="predicted"/>
<keyword evidence="2 4" id="KW-0808">Transferase</keyword>
<dbReference type="GO" id="GO:0032259">
    <property type="term" value="P:methylation"/>
    <property type="evidence" value="ECO:0007669"/>
    <property type="project" value="UniProtKB-KW"/>
</dbReference>
<accession>A0A383U589</accession>
<gene>
    <name evidence="4" type="ORF">SAMEA104719789_01581</name>
</gene>
<dbReference type="Pfam" id="PF00588">
    <property type="entry name" value="SpoU_methylase"/>
    <property type="match status" value="1"/>
</dbReference>